<dbReference type="InterPro" id="IPR036249">
    <property type="entry name" value="Thioredoxin-like_sf"/>
</dbReference>
<proteinExistence type="inferred from homology"/>
<evidence type="ECO:0000256" key="4">
    <source>
        <dbReference type="PIRSR" id="PIRSR603782-2"/>
    </source>
</evidence>
<dbReference type="AlphaFoldDB" id="A0A5C6F6M0"/>
<feature type="domain" description="Thioredoxin" evidence="5">
    <location>
        <begin position="29"/>
        <end position="219"/>
    </location>
</feature>
<dbReference type="Gene3D" id="3.40.30.10">
    <property type="entry name" value="Glutaredoxin"/>
    <property type="match status" value="1"/>
</dbReference>
<protein>
    <recommendedName>
        <fullName evidence="5">Thioredoxin domain-containing protein</fullName>
    </recommendedName>
</protein>
<dbReference type="CDD" id="cd02968">
    <property type="entry name" value="SCO"/>
    <property type="match status" value="1"/>
</dbReference>
<keyword evidence="4" id="KW-1015">Disulfide bond</keyword>
<dbReference type="GO" id="GO:0046872">
    <property type="term" value="F:metal ion binding"/>
    <property type="evidence" value="ECO:0007669"/>
    <property type="project" value="UniProtKB-KW"/>
</dbReference>
<feature type="binding site" evidence="3">
    <location>
        <position position="101"/>
    </location>
    <ligand>
        <name>Cu cation</name>
        <dbReference type="ChEBI" id="CHEBI:23378"/>
    </ligand>
</feature>
<keyword evidence="2 3" id="KW-0186">Copper</keyword>
<gene>
    <name evidence="6" type="ORF">Poly59_02500</name>
</gene>
<dbReference type="SUPFAM" id="SSF52833">
    <property type="entry name" value="Thioredoxin-like"/>
    <property type="match status" value="1"/>
</dbReference>
<evidence type="ECO:0000313" key="6">
    <source>
        <dbReference type="EMBL" id="TWU57343.1"/>
    </source>
</evidence>
<organism evidence="6 7">
    <name type="scientific">Rubripirellula reticaptiva</name>
    <dbReference type="NCBI Taxonomy" id="2528013"/>
    <lineage>
        <taxon>Bacteria</taxon>
        <taxon>Pseudomonadati</taxon>
        <taxon>Planctomycetota</taxon>
        <taxon>Planctomycetia</taxon>
        <taxon>Pirellulales</taxon>
        <taxon>Pirellulaceae</taxon>
        <taxon>Rubripirellula</taxon>
    </lineage>
</organism>
<dbReference type="EMBL" id="SJPX01000001">
    <property type="protein sequence ID" value="TWU57343.1"/>
    <property type="molecule type" value="Genomic_DNA"/>
</dbReference>
<evidence type="ECO:0000259" key="5">
    <source>
        <dbReference type="PROSITE" id="PS51352"/>
    </source>
</evidence>
<dbReference type="PANTHER" id="PTHR12151:SF25">
    <property type="entry name" value="LINALOOL DEHYDRATASE_ISOMERASE DOMAIN-CONTAINING PROTEIN"/>
    <property type="match status" value="1"/>
</dbReference>
<dbReference type="RefSeq" id="WP_146532263.1">
    <property type="nucleotide sequence ID" value="NZ_SJPX01000001.1"/>
</dbReference>
<feature type="disulfide bond" description="Redox-active" evidence="4">
    <location>
        <begin position="101"/>
        <end position="105"/>
    </location>
</feature>
<comment type="caution">
    <text evidence="6">The sequence shown here is derived from an EMBL/GenBank/DDBJ whole genome shotgun (WGS) entry which is preliminary data.</text>
</comment>
<comment type="similarity">
    <text evidence="1">Belongs to the SCO1/2 family.</text>
</comment>
<dbReference type="OrthoDB" id="9811998at2"/>
<name>A0A5C6F6M0_9BACT</name>
<keyword evidence="7" id="KW-1185">Reference proteome</keyword>
<keyword evidence="3" id="KW-0479">Metal-binding</keyword>
<evidence type="ECO:0000313" key="7">
    <source>
        <dbReference type="Proteomes" id="UP000317977"/>
    </source>
</evidence>
<dbReference type="InterPro" id="IPR013766">
    <property type="entry name" value="Thioredoxin_domain"/>
</dbReference>
<evidence type="ECO:0000256" key="3">
    <source>
        <dbReference type="PIRSR" id="PIRSR603782-1"/>
    </source>
</evidence>
<accession>A0A5C6F6M0</accession>
<feature type="binding site" evidence="3">
    <location>
        <position position="105"/>
    </location>
    <ligand>
        <name>Cu cation</name>
        <dbReference type="ChEBI" id="CHEBI:23378"/>
    </ligand>
</feature>
<evidence type="ECO:0000256" key="1">
    <source>
        <dbReference type="ARBA" id="ARBA00010996"/>
    </source>
</evidence>
<feature type="binding site" evidence="3">
    <location>
        <position position="182"/>
    </location>
    <ligand>
        <name>Cu cation</name>
        <dbReference type="ChEBI" id="CHEBI:23378"/>
    </ligand>
</feature>
<evidence type="ECO:0000256" key="2">
    <source>
        <dbReference type="ARBA" id="ARBA00023008"/>
    </source>
</evidence>
<dbReference type="PROSITE" id="PS51352">
    <property type="entry name" value="THIOREDOXIN_2"/>
    <property type="match status" value="1"/>
</dbReference>
<dbReference type="InterPro" id="IPR003782">
    <property type="entry name" value="SCO1/SenC"/>
</dbReference>
<dbReference type="Pfam" id="PF02630">
    <property type="entry name" value="SCO1-SenC"/>
    <property type="match status" value="1"/>
</dbReference>
<reference evidence="6 7" key="1">
    <citation type="submission" date="2019-02" db="EMBL/GenBank/DDBJ databases">
        <title>Deep-cultivation of Planctomycetes and their phenomic and genomic characterization uncovers novel biology.</title>
        <authorList>
            <person name="Wiegand S."/>
            <person name="Jogler M."/>
            <person name="Boedeker C."/>
            <person name="Pinto D."/>
            <person name="Vollmers J."/>
            <person name="Rivas-Marin E."/>
            <person name="Kohn T."/>
            <person name="Peeters S.H."/>
            <person name="Heuer A."/>
            <person name="Rast P."/>
            <person name="Oberbeckmann S."/>
            <person name="Bunk B."/>
            <person name="Jeske O."/>
            <person name="Meyerdierks A."/>
            <person name="Storesund J.E."/>
            <person name="Kallscheuer N."/>
            <person name="Luecker S."/>
            <person name="Lage O.M."/>
            <person name="Pohl T."/>
            <person name="Merkel B.J."/>
            <person name="Hornburger P."/>
            <person name="Mueller R.-W."/>
            <person name="Bruemmer F."/>
            <person name="Labrenz M."/>
            <person name="Spormann A.M."/>
            <person name="Op Den Camp H."/>
            <person name="Overmann J."/>
            <person name="Amann R."/>
            <person name="Jetten M.S.M."/>
            <person name="Mascher T."/>
            <person name="Medema M.H."/>
            <person name="Devos D.P."/>
            <person name="Kaster A.-K."/>
            <person name="Ovreas L."/>
            <person name="Rohde M."/>
            <person name="Galperin M.Y."/>
            <person name="Jogler C."/>
        </authorList>
    </citation>
    <scope>NUCLEOTIDE SEQUENCE [LARGE SCALE GENOMIC DNA]</scope>
    <source>
        <strain evidence="6 7">Poly59</strain>
    </source>
</reference>
<dbReference type="Proteomes" id="UP000317977">
    <property type="component" value="Unassembled WGS sequence"/>
</dbReference>
<sequence>MKTLINIAMILLVGVGLGLAIRVLRKPVATGSGPGPNDVVYTNDGPSALDPSEIESATLSKPPEDEEWLSRFELTERSGKTVKSEDLAGQPYVVSFFFSTCPSICVKQNQIIKELQDEFEGQGVRFIAISVDPETDTPEKLREYAARFGADENQWLFMTGDLTYIRRIGGEIFQQPVNKQFHTERFVLVDPQGAIEGFYNWPEKRQLAAMKDKIREMMKAQESA</sequence>
<dbReference type="PANTHER" id="PTHR12151">
    <property type="entry name" value="ELECTRON TRANSPORT PROTIN SCO1/SENC FAMILY MEMBER"/>
    <property type="match status" value="1"/>
</dbReference>